<dbReference type="SUPFAM" id="SSF56672">
    <property type="entry name" value="DNA/RNA polymerases"/>
    <property type="match status" value="1"/>
</dbReference>
<proteinExistence type="predicted"/>
<dbReference type="PANTHER" id="PTHR24559:SF450">
    <property type="entry name" value="RNA-DIRECTED DNA POLYMERASE HOMOLOG"/>
    <property type="match status" value="1"/>
</dbReference>
<feature type="compositionally biased region" description="Low complexity" evidence="8">
    <location>
        <begin position="231"/>
        <end position="252"/>
    </location>
</feature>
<dbReference type="InterPro" id="IPR053134">
    <property type="entry name" value="RNA-dir_DNA_polymerase"/>
</dbReference>
<evidence type="ECO:0000313" key="10">
    <source>
        <dbReference type="Proteomes" id="UP000694853"/>
    </source>
</evidence>
<evidence type="ECO:0000256" key="7">
    <source>
        <dbReference type="ARBA" id="ARBA00022918"/>
    </source>
</evidence>
<keyword evidence="5" id="KW-0255">Endonuclease</keyword>
<dbReference type="GO" id="GO:0003964">
    <property type="term" value="F:RNA-directed DNA polymerase activity"/>
    <property type="evidence" value="ECO:0007669"/>
    <property type="project" value="UniProtKB-KW"/>
</dbReference>
<dbReference type="InterPro" id="IPR000477">
    <property type="entry name" value="RT_dom"/>
</dbReference>
<gene>
    <name evidence="11" type="primary">LOC113870075</name>
</gene>
<name>A0A8B8M1S4_ABRPR</name>
<evidence type="ECO:0000259" key="9">
    <source>
        <dbReference type="PROSITE" id="PS50878"/>
    </source>
</evidence>
<evidence type="ECO:0000256" key="4">
    <source>
        <dbReference type="ARBA" id="ARBA00022722"/>
    </source>
</evidence>
<evidence type="ECO:0000313" key="11">
    <source>
        <dbReference type="RefSeq" id="XP_027362475.1"/>
    </source>
</evidence>
<dbReference type="SUPFAM" id="SSF50630">
    <property type="entry name" value="Acid proteases"/>
    <property type="match status" value="1"/>
</dbReference>
<dbReference type="Gene3D" id="2.40.70.10">
    <property type="entry name" value="Acid Proteases"/>
    <property type="match status" value="1"/>
</dbReference>
<keyword evidence="6" id="KW-0378">Hydrolase</keyword>
<evidence type="ECO:0000256" key="6">
    <source>
        <dbReference type="ARBA" id="ARBA00022801"/>
    </source>
</evidence>
<evidence type="ECO:0000256" key="1">
    <source>
        <dbReference type="ARBA" id="ARBA00022670"/>
    </source>
</evidence>
<feature type="compositionally biased region" description="Low complexity" evidence="8">
    <location>
        <begin position="268"/>
        <end position="281"/>
    </location>
</feature>
<keyword evidence="1" id="KW-0645">Protease</keyword>
<dbReference type="CDD" id="cd00303">
    <property type="entry name" value="retropepsin_like"/>
    <property type="match status" value="1"/>
</dbReference>
<dbReference type="GO" id="GO:0004519">
    <property type="term" value="F:endonuclease activity"/>
    <property type="evidence" value="ECO:0007669"/>
    <property type="project" value="UniProtKB-KW"/>
</dbReference>
<dbReference type="Pfam" id="PF08284">
    <property type="entry name" value="RVP_2"/>
    <property type="match status" value="1"/>
</dbReference>
<keyword evidence="7" id="KW-0695">RNA-directed DNA polymerase</keyword>
<feature type="domain" description="Reverse transcriptase" evidence="9">
    <location>
        <begin position="594"/>
        <end position="773"/>
    </location>
</feature>
<dbReference type="KEGG" id="aprc:113870075"/>
<organism evidence="10 11">
    <name type="scientific">Abrus precatorius</name>
    <name type="common">Indian licorice</name>
    <name type="synonym">Glycine abrus</name>
    <dbReference type="NCBI Taxonomy" id="3816"/>
    <lineage>
        <taxon>Eukaryota</taxon>
        <taxon>Viridiplantae</taxon>
        <taxon>Streptophyta</taxon>
        <taxon>Embryophyta</taxon>
        <taxon>Tracheophyta</taxon>
        <taxon>Spermatophyta</taxon>
        <taxon>Magnoliopsida</taxon>
        <taxon>eudicotyledons</taxon>
        <taxon>Gunneridae</taxon>
        <taxon>Pentapetalae</taxon>
        <taxon>rosids</taxon>
        <taxon>fabids</taxon>
        <taxon>Fabales</taxon>
        <taxon>Fabaceae</taxon>
        <taxon>Papilionoideae</taxon>
        <taxon>50 kb inversion clade</taxon>
        <taxon>NPAAA clade</taxon>
        <taxon>indigoferoid/millettioid clade</taxon>
        <taxon>Abreae</taxon>
        <taxon>Abrus</taxon>
    </lineage>
</organism>
<keyword evidence="2" id="KW-0808">Transferase</keyword>
<evidence type="ECO:0000256" key="2">
    <source>
        <dbReference type="ARBA" id="ARBA00022679"/>
    </source>
</evidence>
<keyword evidence="10" id="KW-1185">Reference proteome</keyword>
<evidence type="ECO:0000256" key="5">
    <source>
        <dbReference type="ARBA" id="ARBA00022759"/>
    </source>
</evidence>
<sequence>MANNTRTVREDFESFKASMETRFSDLGTSLEARFMEIGASLRNNLEEMFRNQESNAMSNSGHHSRSYSCRTRLARIDFPRFNGDGVKQWLIQCETFFSVDDTPEDCKVKLAVVHFEGKALQWHSAYVKNVGLLNLPSWSEYTKILIARFGDVCEDPMVELMKLRQKGSVQDYHETFDQLVSQVELSEVNQLSCFLGGLRHDVQMMVRMFQPSSVTKAFSLAKMYESANTNSSVTKTFPKPTKPTSSQTFPSSKPDKNSEPLLSTPGPQTQAANKNQTQTTNRLSPAYMNDRRAKGLCYFCDEPFSTAHAQTHKKLQIHVIEVTDDEAPVEADSRNLEAANLEDGNPLISVNAMTGIANFRTMRVTGYFGKKPLHLLIDSGSTHNFLDVEVAKKLGCRIVKMDPVNVSVADGTQVLIDSMVKNFVWSLQNTQFSCDIMLIPLGCCDLVLGVEWLVTLGDITWNFNKLSMQFFFQGRKHVLRGTTSVNVKTIRRHHMTKALQEGAHFSMLHLSDNEERLLHSLTSHTSEHSVDPAVAALLLKFEDLFKEPTSLPPKRQGHDHKIPLLQGTNPVNKRPYRYAKPQKDIIDGLVKEYLASGIIQQSSSPFASPVVLVGKKDGSWRLCVDYRELNKSTIKNRFPIPLVDDLLDELYGSSIFSKIDLRSGYNQVRMDEDDVYKTAFRTHRGHFEYLVMPFGLTNAPATFQGLMNEVFKDFLRRFLLVFFDDILIYSRCLVDHLQHLEQVLLTMRKESLFARRSKCYFGVDRVEYLGHFISKDGVATDPAKIQAVQQWP</sequence>
<dbReference type="Pfam" id="PF00078">
    <property type="entry name" value="RVT_1"/>
    <property type="match status" value="1"/>
</dbReference>
<keyword evidence="4" id="KW-0540">Nuclease</keyword>
<accession>A0A8B8M1S4</accession>
<feature type="region of interest" description="Disordered" evidence="8">
    <location>
        <begin position="229"/>
        <end position="286"/>
    </location>
</feature>
<dbReference type="InterPro" id="IPR043502">
    <property type="entry name" value="DNA/RNA_pol_sf"/>
</dbReference>
<dbReference type="GO" id="GO:0006508">
    <property type="term" value="P:proteolysis"/>
    <property type="evidence" value="ECO:0007669"/>
    <property type="project" value="UniProtKB-KW"/>
</dbReference>
<keyword evidence="3" id="KW-0548">Nucleotidyltransferase</keyword>
<protein>
    <submittedName>
        <fullName evidence="11">Uncharacterized protein LOC113870075</fullName>
    </submittedName>
</protein>
<evidence type="ECO:0000256" key="3">
    <source>
        <dbReference type="ARBA" id="ARBA00022695"/>
    </source>
</evidence>
<dbReference type="GO" id="GO:0008233">
    <property type="term" value="F:peptidase activity"/>
    <property type="evidence" value="ECO:0007669"/>
    <property type="project" value="UniProtKB-KW"/>
</dbReference>
<dbReference type="OrthoDB" id="1738534at2759"/>
<dbReference type="InterPro" id="IPR021109">
    <property type="entry name" value="Peptidase_aspartic_dom_sf"/>
</dbReference>
<evidence type="ECO:0000256" key="8">
    <source>
        <dbReference type="SAM" id="MobiDB-lite"/>
    </source>
</evidence>
<dbReference type="Pfam" id="PF03732">
    <property type="entry name" value="Retrotrans_gag"/>
    <property type="match status" value="1"/>
</dbReference>
<dbReference type="CDD" id="cd01647">
    <property type="entry name" value="RT_LTR"/>
    <property type="match status" value="1"/>
</dbReference>
<dbReference type="Gene3D" id="3.10.10.10">
    <property type="entry name" value="HIV Type 1 Reverse Transcriptase, subunit A, domain 1"/>
    <property type="match status" value="1"/>
</dbReference>
<reference evidence="11" key="2">
    <citation type="submission" date="2025-08" db="UniProtKB">
        <authorList>
            <consortium name="RefSeq"/>
        </authorList>
    </citation>
    <scope>IDENTIFICATION</scope>
    <source>
        <tissue evidence="11">Young leaves</tissue>
    </source>
</reference>
<dbReference type="Proteomes" id="UP000694853">
    <property type="component" value="Unplaced"/>
</dbReference>
<dbReference type="AlphaFoldDB" id="A0A8B8M1S4"/>
<dbReference type="PANTHER" id="PTHR24559">
    <property type="entry name" value="TRANSPOSON TY3-I GAG-POL POLYPROTEIN"/>
    <property type="match status" value="1"/>
</dbReference>
<dbReference type="RefSeq" id="XP_027362475.1">
    <property type="nucleotide sequence ID" value="XM_027506674.1"/>
</dbReference>
<dbReference type="InterPro" id="IPR005162">
    <property type="entry name" value="Retrotrans_gag_dom"/>
</dbReference>
<dbReference type="GeneID" id="113870075"/>
<reference evidence="10" key="1">
    <citation type="journal article" date="2019" name="Toxins">
        <title>Detection of Abrin-Like and Prepropulchellin-Like Toxin Genes and Transcripts Using Whole Genome Sequencing and Full-Length Transcript Sequencing of Abrus precatorius.</title>
        <authorList>
            <person name="Hovde B.T."/>
            <person name="Daligault H.E."/>
            <person name="Hanschen E.R."/>
            <person name="Kunde Y.A."/>
            <person name="Johnson M.B."/>
            <person name="Starkenburg S.R."/>
            <person name="Johnson S.L."/>
        </authorList>
    </citation>
    <scope>NUCLEOTIDE SEQUENCE [LARGE SCALE GENOMIC DNA]</scope>
</reference>
<dbReference type="Gene3D" id="3.30.70.270">
    <property type="match status" value="1"/>
</dbReference>
<dbReference type="PROSITE" id="PS50878">
    <property type="entry name" value="RT_POL"/>
    <property type="match status" value="1"/>
</dbReference>
<dbReference type="InterPro" id="IPR043128">
    <property type="entry name" value="Rev_trsase/Diguanyl_cyclase"/>
</dbReference>
<dbReference type="FunFam" id="3.10.10.10:FF:000007">
    <property type="entry name" value="Retrovirus-related Pol polyprotein from transposon 17.6-like Protein"/>
    <property type="match status" value="1"/>
</dbReference>